<protein>
    <recommendedName>
        <fullName evidence="3">BTB domain-containing protein</fullName>
    </recommendedName>
</protein>
<organism evidence="1 2">
    <name type="scientific">Choiromyces venosus 120613-1</name>
    <dbReference type="NCBI Taxonomy" id="1336337"/>
    <lineage>
        <taxon>Eukaryota</taxon>
        <taxon>Fungi</taxon>
        <taxon>Dikarya</taxon>
        <taxon>Ascomycota</taxon>
        <taxon>Pezizomycotina</taxon>
        <taxon>Pezizomycetes</taxon>
        <taxon>Pezizales</taxon>
        <taxon>Tuberaceae</taxon>
        <taxon>Choiromyces</taxon>
    </lineage>
</organism>
<evidence type="ECO:0000313" key="2">
    <source>
        <dbReference type="Proteomes" id="UP000276215"/>
    </source>
</evidence>
<dbReference type="AlphaFoldDB" id="A0A3N4JFH2"/>
<evidence type="ECO:0008006" key="3">
    <source>
        <dbReference type="Google" id="ProtNLM"/>
    </source>
</evidence>
<dbReference type="OrthoDB" id="9997739at2759"/>
<sequence>MERTNISSFFTGNVLAIKGRDSGETVYVHKSLLEARRTAHGNCLWRCFSVATITNFVEYLYQDDYTSPLPAVDKTKSPPCTLSADSAVKYRNSVSYEEVFTRHAELFILARGRGIHALGMICLGRLKEAMAEAEGKLPQSLFLENMSVLIHYSYNPCCNCDESVWAELQKTVSEYLASRKGWLLEASVSEVLYREQELVKDLFAATLQLAIDTDKRVKEAQKLRDGLKQVPMV</sequence>
<name>A0A3N4JFH2_9PEZI</name>
<evidence type="ECO:0000313" key="1">
    <source>
        <dbReference type="EMBL" id="RPA97016.1"/>
    </source>
</evidence>
<dbReference type="EMBL" id="ML120409">
    <property type="protein sequence ID" value="RPA97016.1"/>
    <property type="molecule type" value="Genomic_DNA"/>
</dbReference>
<proteinExistence type="predicted"/>
<reference evidence="1 2" key="1">
    <citation type="journal article" date="2018" name="Nat. Ecol. Evol.">
        <title>Pezizomycetes genomes reveal the molecular basis of ectomycorrhizal truffle lifestyle.</title>
        <authorList>
            <person name="Murat C."/>
            <person name="Payen T."/>
            <person name="Noel B."/>
            <person name="Kuo A."/>
            <person name="Morin E."/>
            <person name="Chen J."/>
            <person name="Kohler A."/>
            <person name="Krizsan K."/>
            <person name="Balestrini R."/>
            <person name="Da Silva C."/>
            <person name="Montanini B."/>
            <person name="Hainaut M."/>
            <person name="Levati E."/>
            <person name="Barry K.W."/>
            <person name="Belfiori B."/>
            <person name="Cichocki N."/>
            <person name="Clum A."/>
            <person name="Dockter R.B."/>
            <person name="Fauchery L."/>
            <person name="Guy J."/>
            <person name="Iotti M."/>
            <person name="Le Tacon F."/>
            <person name="Lindquist E.A."/>
            <person name="Lipzen A."/>
            <person name="Malagnac F."/>
            <person name="Mello A."/>
            <person name="Molinier V."/>
            <person name="Miyauchi S."/>
            <person name="Poulain J."/>
            <person name="Riccioni C."/>
            <person name="Rubini A."/>
            <person name="Sitrit Y."/>
            <person name="Splivallo R."/>
            <person name="Traeger S."/>
            <person name="Wang M."/>
            <person name="Zifcakova L."/>
            <person name="Wipf D."/>
            <person name="Zambonelli A."/>
            <person name="Paolocci F."/>
            <person name="Nowrousian M."/>
            <person name="Ottonello S."/>
            <person name="Baldrian P."/>
            <person name="Spatafora J.W."/>
            <person name="Henrissat B."/>
            <person name="Nagy L.G."/>
            <person name="Aury J.M."/>
            <person name="Wincker P."/>
            <person name="Grigoriev I.V."/>
            <person name="Bonfante P."/>
            <person name="Martin F.M."/>
        </authorList>
    </citation>
    <scope>NUCLEOTIDE SEQUENCE [LARGE SCALE GENOMIC DNA]</scope>
    <source>
        <strain evidence="1 2">120613-1</strain>
    </source>
</reference>
<keyword evidence="2" id="KW-1185">Reference proteome</keyword>
<accession>A0A3N4JFH2</accession>
<dbReference type="Proteomes" id="UP000276215">
    <property type="component" value="Unassembled WGS sequence"/>
</dbReference>
<gene>
    <name evidence="1" type="ORF">L873DRAFT_1165978</name>
</gene>